<proteinExistence type="predicted"/>
<accession>A0A7H0LL35</accession>
<dbReference type="KEGG" id="spap:H3Z74_03920"/>
<dbReference type="EMBL" id="CP061038">
    <property type="protein sequence ID" value="QNQ10388.1"/>
    <property type="molecule type" value="Genomic_DNA"/>
</dbReference>
<dbReference type="Gene3D" id="3.10.450.50">
    <property type="match status" value="1"/>
</dbReference>
<keyword evidence="3" id="KW-1185">Reference proteome</keyword>
<dbReference type="InterPro" id="IPR037401">
    <property type="entry name" value="SnoaL-like"/>
</dbReference>
<sequence length="142" mass="16173">MSTDANKAIVKRIFNAMAEGDRSAFGDALHPDFAWQATGSSSWSRRWEGLDTVRRDLFRPLFAQFDGQYRSHATRMIAEGDLVMVEVQGDVRTRRGGRYNNQYCYICRFAGGQMIELIEYMDTALIDRELGTYEEALATVKA</sequence>
<name>A0A7H0LL35_9SPHN</name>
<evidence type="ECO:0000259" key="1">
    <source>
        <dbReference type="Pfam" id="PF12680"/>
    </source>
</evidence>
<dbReference type="Proteomes" id="UP000516148">
    <property type="component" value="Chromosome"/>
</dbReference>
<gene>
    <name evidence="2" type="ORF">H3Z74_03920</name>
</gene>
<evidence type="ECO:0000313" key="2">
    <source>
        <dbReference type="EMBL" id="QNQ10388.1"/>
    </source>
</evidence>
<protein>
    <submittedName>
        <fullName evidence="2">Nuclear transport factor 2 family protein</fullName>
    </submittedName>
</protein>
<dbReference type="InterPro" id="IPR032710">
    <property type="entry name" value="NTF2-like_dom_sf"/>
</dbReference>
<dbReference type="PANTHER" id="PTHR41252">
    <property type="entry name" value="BLR2505 PROTEIN"/>
    <property type="match status" value="1"/>
</dbReference>
<dbReference type="RefSeq" id="WP_187762687.1">
    <property type="nucleotide sequence ID" value="NZ_CP061038.1"/>
</dbReference>
<dbReference type="AlphaFoldDB" id="A0A7H0LL35"/>
<dbReference type="PANTHER" id="PTHR41252:SF1">
    <property type="entry name" value="BLR2505 PROTEIN"/>
    <property type="match status" value="1"/>
</dbReference>
<feature type="domain" description="SnoaL-like" evidence="1">
    <location>
        <begin position="10"/>
        <end position="116"/>
    </location>
</feature>
<reference evidence="2 3" key="1">
    <citation type="submission" date="2020-09" db="EMBL/GenBank/DDBJ databases">
        <title>Sphingomonas sp., a new species isolated from pork steak.</title>
        <authorList>
            <person name="Heidler von Heilborn D."/>
        </authorList>
    </citation>
    <scope>NUCLEOTIDE SEQUENCE [LARGE SCALE GENOMIC DNA]</scope>
    <source>
        <strain evidence="3">S8-3T</strain>
    </source>
</reference>
<organism evidence="2 3">
    <name type="scientific">Sphingomonas alpina</name>
    <dbReference type="NCBI Taxonomy" id="653931"/>
    <lineage>
        <taxon>Bacteria</taxon>
        <taxon>Pseudomonadati</taxon>
        <taxon>Pseudomonadota</taxon>
        <taxon>Alphaproteobacteria</taxon>
        <taxon>Sphingomonadales</taxon>
        <taxon>Sphingomonadaceae</taxon>
        <taxon>Sphingomonas</taxon>
    </lineage>
</organism>
<dbReference type="SUPFAM" id="SSF54427">
    <property type="entry name" value="NTF2-like"/>
    <property type="match status" value="1"/>
</dbReference>
<dbReference type="Pfam" id="PF12680">
    <property type="entry name" value="SnoaL_2"/>
    <property type="match status" value="1"/>
</dbReference>
<evidence type="ECO:0000313" key="3">
    <source>
        <dbReference type="Proteomes" id="UP000516148"/>
    </source>
</evidence>